<feature type="transmembrane region" description="Helical" evidence="5">
    <location>
        <begin position="230"/>
        <end position="254"/>
    </location>
</feature>
<dbReference type="GO" id="GO:0004930">
    <property type="term" value="F:G protein-coupled receptor activity"/>
    <property type="evidence" value="ECO:0007669"/>
    <property type="project" value="InterPro"/>
</dbReference>
<evidence type="ECO:0000313" key="7">
    <source>
        <dbReference type="EMBL" id="CAI5451086.1"/>
    </source>
</evidence>
<feature type="transmembrane region" description="Helical" evidence="5">
    <location>
        <begin position="90"/>
        <end position="114"/>
    </location>
</feature>
<comment type="subcellular location">
    <subcellularLocation>
        <location evidence="1">Membrane</location>
    </subcellularLocation>
</comment>
<accession>A0A9P1IU07</accession>
<dbReference type="InterPro" id="IPR017452">
    <property type="entry name" value="GPCR_Rhodpsn_7TM"/>
</dbReference>
<feature type="transmembrane region" description="Helical" evidence="5">
    <location>
        <begin position="260"/>
        <end position="284"/>
    </location>
</feature>
<dbReference type="Gene3D" id="1.20.1070.10">
    <property type="entry name" value="Rhodopsin 7-helix transmembrane proteins"/>
    <property type="match status" value="1"/>
</dbReference>
<protein>
    <recommendedName>
        <fullName evidence="6">G-protein coupled receptors family 1 profile domain-containing protein</fullName>
    </recommendedName>
</protein>
<dbReference type="SMART" id="SM01381">
    <property type="entry name" value="7TM_GPCR_Srsx"/>
    <property type="match status" value="1"/>
</dbReference>
<evidence type="ECO:0000256" key="1">
    <source>
        <dbReference type="ARBA" id="ARBA00004370"/>
    </source>
</evidence>
<organism evidence="7 8">
    <name type="scientific">Caenorhabditis angaria</name>
    <dbReference type="NCBI Taxonomy" id="860376"/>
    <lineage>
        <taxon>Eukaryota</taxon>
        <taxon>Metazoa</taxon>
        <taxon>Ecdysozoa</taxon>
        <taxon>Nematoda</taxon>
        <taxon>Chromadorea</taxon>
        <taxon>Rhabditida</taxon>
        <taxon>Rhabditina</taxon>
        <taxon>Rhabditomorpha</taxon>
        <taxon>Rhabditoidea</taxon>
        <taxon>Rhabditidae</taxon>
        <taxon>Peloderinae</taxon>
        <taxon>Caenorhabditis</taxon>
    </lineage>
</organism>
<dbReference type="GO" id="GO:0016020">
    <property type="term" value="C:membrane"/>
    <property type="evidence" value="ECO:0007669"/>
    <property type="project" value="UniProtKB-SubCell"/>
</dbReference>
<dbReference type="PANTHER" id="PTHR23360">
    <property type="entry name" value="G-PROTEIN COUPLED RECEPTORS FAMILY 1 PROFILE DOMAIN-CONTAINING PROTEIN-RELATED"/>
    <property type="match status" value="1"/>
</dbReference>
<dbReference type="InterPro" id="IPR019424">
    <property type="entry name" value="7TM_GPCR_Srsx"/>
</dbReference>
<feature type="transmembrane region" description="Helical" evidence="5">
    <location>
        <begin position="15"/>
        <end position="36"/>
    </location>
</feature>
<evidence type="ECO:0000313" key="8">
    <source>
        <dbReference type="Proteomes" id="UP001152747"/>
    </source>
</evidence>
<keyword evidence="4 5" id="KW-0472">Membrane</keyword>
<dbReference type="InterPro" id="IPR047130">
    <property type="entry name" value="7TM_GPCR_Srsx_nematod"/>
</dbReference>
<evidence type="ECO:0000259" key="6">
    <source>
        <dbReference type="PROSITE" id="PS50262"/>
    </source>
</evidence>
<dbReference type="PROSITE" id="PS50262">
    <property type="entry name" value="G_PROTEIN_RECEP_F1_2"/>
    <property type="match status" value="1"/>
</dbReference>
<evidence type="ECO:0000256" key="2">
    <source>
        <dbReference type="ARBA" id="ARBA00022692"/>
    </source>
</evidence>
<gene>
    <name evidence="7" type="ORF">CAMP_LOCUS13723</name>
</gene>
<feature type="transmembrane region" description="Helical" evidence="5">
    <location>
        <begin position="48"/>
        <end position="70"/>
    </location>
</feature>
<feature type="transmembrane region" description="Helical" evidence="5">
    <location>
        <begin position="170"/>
        <end position="191"/>
    </location>
</feature>
<evidence type="ECO:0000256" key="4">
    <source>
        <dbReference type="ARBA" id="ARBA00023136"/>
    </source>
</evidence>
<dbReference type="SUPFAM" id="SSF81321">
    <property type="entry name" value="Family A G protein-coupled receptor-like"/>
    <property type="match status" value="1"/>
</dbReference>
<feature type="transmembrane region" description="Helical" evidence="5">
    <location>
        <begin position="126"/>
        <end position="146"/>
    </location>
</feature>
<keyword evidence="8" id="KW-1185">Reference proteome</keyword>
<sequence>MEILQVLVDLAPYSIAFFICFFNIIGHFGNINLVVITIRTKHLQTKHGILLSVVCTEHSLCLLGEFIQAISGFIPFKISRKTCLAFMTPYISINCCQSMMFLMISLDILISILFPMKYAKFPTLKYCSIMSIIPTCFSFIVISFSWTNLSEEQIFLCNPPLALGENGTRVWGGGVLIINITTLIIYGYIYCRIYCNQKSLKFVYKYRLFSLFFPENSMKNSAEKRVMKSLSILVIVFCCSWVICMGSVFFVNFITENQLIIILVQSYVVLFALIAFSQTFYVCYFRSKMYRREFQNQMPCFKKQQIPRLEMFTASKTCVI</sequence>
<evidence type="ECO:0000256" key="3">
    <source>
        <dbReference type="ARBA" id="ARBA00022989"/>
    </source>
</evidence>
<dbReference type="Pfam" id="PF10320">
    <property type="entry name" value="7TM_GPCR_Srsx"/>
    <property type="match status" value="1"/>
</dbReference>
<evidence type="ECO:0000256" key="5">
    <source>
        <dbReference type="SAM" id="Phobius"/>
    </source>
</evidence>
<proteinExistence type="predicted"/>
<dbReference type="AlphaFoldDB" id="A0A9P1IU07"/>
<feature type="domain" description="G-protein coupled receptors family 1 profile" evidence="6">
    <location>
        <begin position="29"/>
        <end position="242"/>
    </location>
</feature>
<keyword evidence="2 5" id="KW-0812">Transmembrane</keyword>
<keyword evidence="3 5" id="KW-1133">Transmembrane helix</keyword>
<dbReference type="Proteomes" id="UP001152747">
    <property type="component" value="Unassembled WGS sequence"/>
</dbReference>
<dbReference type="EMBL" id="CANHGI010000005">
    <property type="protein sequence ID" value="CAI5451086.1"/>
    <property type="molecule type" value="Genomic_DNA"/>
</dbReference>
<dbReference type="InterPro" id="IPR000276">
    <property type="entry name" value="GPCR_Rhodpsn"/>
</dbReference>
<dbReference type="OrthoDB" id="5836449at2759"/>
<name>A0A9P1IU07_9PELO</name>
<reference evidence="7" key="1">
    <citation type="submission" date="2022-11" db="EMBL/GenBank/DDBJ databases">
        <authorList>
            <person name="Kikuchi T."/>
        </authorList>
    </citation>
    <scope>NUCLEOTIDE SEQUENCE</scope>
    <source>
        <strain evidence="7">PS1010</strain>
    </source>
</reference>
<dbReference type="PANTHER" id="PTHR23360:SF67">
    <property type="entry name" value="G-PROTEIN COUPLED RECEPTORS FAMILY 1 PROFILE DOMAIN-CONTAINING PROTEIN"/>
    <property type="match status" value="1"/>
</dbReference>
<comment type="caution">
    <text evidence="7">The sequence shown here is derived from an EMBL/GenBank/DDBJ whole genome shotgun (WGS) entry which is preliminary data.</text>
</comment>